<sequence>MRADFPERPPTDLAVVGLGNVILRDEGLGVLATWVLETNYAFDPDIRFLDGGVLGLDLVSEFERHSRLLVLDAVASLDPPGTIYRFPGQALWKREGPARTAHEVDLLDVLKVAALLGPIPNLVLFGMVPAEVGGPALGLSAPLEKPFARYLSAILQELRGLGFRVRKKAATPLPRILETKTRIERP</sequence>
<accession>A0A5E6MRB8</accession>
<dbReference type="PANTHER" id="PTHR30302">
    <property type="entry name" value="HYDROGENASE 1 MATURATION PROTEASE"/>
    <property type="match status" value="1"/>
</dbReference>
<keyword evidence="2 5" id="KW-0645">Protease</keyword>
<dbReference type="GO" id="GO:0004190">
    <property type="term" value="F:aspartic-type endopeptidase activity"/>
    <property type="evidence" value="ECO:0007669"/>
    <property type="project" value="UniProtKB-KW"/>
</dbReference>
<evidence type="ECO:0000256" key="4">
    <source>
        <dbReference type="ARBA" id="ARBA00022801"/>
    </source>
</evidence>
<dbReference type="Pfam" id="PF01750">
    <property type="entry name" value="HycI"/>
    <property type="match status" value="1"/>
</dbReference>
<protein>
    <submittedName>
        <fullName evidence="5">Hydrogenase maturation protease</fullName>
    </submittedName>
</protein>
<evidence type="ECO:0000256" key="1">
    <source>
        <dbReference type="ARBA" id="ARBA00006814"/>
    </source>
</evidence>
<name>A0A5E6MRB8_9BACT</name>
<dbReference type="InterPro" id="IPR023430">
    <property type="entry name" value="Pept_HybD-like_dom_sf"/>
</dbReference>
<dbReference type="AlphaFoldDB" id="A0A5E6MRB8"/>
<dbReference type="GO" id="GO:0016485">
    <property type="term" value="P:protein processing"/>
    <property type="evidence" value="ECO:0007669"/>
    <property type="project" value="TreeGrafter"/>
</dbReference>
<reference evidence="5" key="1">
    <citation type="submission" date="2019-09" db="EMBL/GenBank/DDBJ databases">
        <authorList>
            <person name="Cremers G."/>
        </authorList>
    </citation>
    <scope>NUCLEOTIDE SEQUENCE [LARGE SCALE GENOMIC DNA]</scope>
    <source>
        <strain evidence="5">3B</strain>
    </source>
</reference>
<comment type="similarity">
    <text evidence="1">Belongs to the peptidase A31 family.</text>
</comment>
<dbReference type="PRINTS" id="PR00446">
    <property type="entry name" value="HYDRGNUPTAKE"/>
</dbReference>
<dbReference type="NCBIfam" id="TIGR00072">
    <property type="entry name" value="hydrog_prot"/>
    <property type="match status" value="1"/>
</dbReference>
<dbReference type="Gene3D" id="3.40.50.1450">
    <property type="entry name" value="HybD-like"/>
    <property type="match status" value="1"/>
</dbReference>
<gene>
    <name evidence="5" type="primary">hyaD/hybD</name>
    <name evidence="5" type="ORF">MAMC_02121</name>
</gene>
<dbReference type="Proteomes" id="UP000381693">
    <property type="component" value="Unassembled WGS sequence"/>
</dbReference>
<evidence type="ECO:0000313" key="5">
    <source>
        <dbReference type="EMBL" id="VVM08408.1"/>
    </source>
</evidence>
<dbReference type="SUPFAM" id="SSF53163">
    <property type="entry name" value="HybD-like"/>
    <property type="match status" value="1"/>
</dbReference>
<keyword evidence="3" id="KW-0064">Aspartyl protease</keyword>
<dbReference type="PANTHER" id="PTHR30302:SF1">
    <property type="entry name" value="HYDROGENASE 2 MATURATION PROTEASE"/>
    <property type="match status" value="1"/>
</dbReference>
<dbReference type="GO" id="GO:0008047">
    <property type="term" value="F:enzyme activator activity"/>
    <property type="evidence" value="ECO:0007669"/>
    <property type="project" value="InterPro"/>
</dbReference>
<evidence type="ECO:0000256" key="2">
    <source>
        <dbReference type="ARBA" id="ARBA00022670"/>
    </source>
</evidence>
<evidence type="ECO:0000256" key="3">
    <source>
        <dbReference type="ARBA" id="ARBA00022750"/>
    </source>
</evidence>
<evidence type="ECO:0000313" key="6">
    <source>
        <dbReference type="Proteomes" id="UP000381693"/>
    </source>
</evidence>
<dbReference type="RefSeq" id="WP_178087801.1">
    <property type="nucleotide sequence ID" value="NZ_CABFUZ020000253.1"/>
</dbReference>
<dbReference type="InterPro" id="IPR000671">
    <property type="entry name" value="Peptidase_A31"/>
</dbReference>
<proteinExistence type="inferred from homology"/>
<dbReference type="EMBL" id="CABFUZ020000253">
    <property type="protein sequence ID" value="VVM08408.1"/>
    <property type="molecule type" value="Genomic_DNA"/>
</dbReference>
<keyword evidence="4" id="KW-0378">Hydrolase</keyword>
<comment type="caution">
    <text evidence="5">The sequence shown here is derived from an EMBL/GenBank/DDBJ whole genome shotgun (WGS) entry which is preliminary data.</text>
</comment>
<keyword evidence="6" id="KW-1185">Reference proteome</keyword>
<organism evidence="5 6">
    <name type="scientific">Methylacidimicrobium cyclopophantes</name>
    <dbReference type="NCBI Taxonomy" id="1041766"/>
    <lineage>
        <taxon>Bacteria</taxon>
        <taxon>Pseudomonadati</taxon>
        <taxon>Verrucomicrobiota</taxon>
        <taxon>Methylacidimicrobium</taxon>
    </lineage>
</organism>